<gene>
    <name evidence="1" type="ORF">RCL2_001108900</name>
</gene>
<dbReference type="AlphaFoldDB" id="A0A8H3L8S9"/>
<dbReference type="OrthoDB" id="10303789at2759"/>
<proteinExistence type="predicted"/>
<dbReference type="Gene3D" id="3.80.10.10">
    <property type="entry name" value="Ribonuclease Inhibitor"/>
    <property type="match status" value="1"/>
</dbReference>
<name>A0A8H3L8S9_9GLOM</name>
<dbReference type="EMBL" id="BLAL01000075">
    <property type="protein sequence ID" value="GES83948.1"/>
    <property type="molecule type" value="Genomic_DNA"/>
</dbReference>
<dbReference type="InterPro" id="IPR032675">
    <property type="entry name" value="LRR_dom_sf"/>
</dbReference>
<evidence type="ECO:0008006" key="3">
    <source>
        <dbReference type="Google" id="ProtNLM"/>
    </source>
</evidence>
<evidence type="ECO:0000313" key="1">
    <source>
        <dbReference type="EMBL" id="GES83948.1"/>
    </source>
</evidence>
<comment type="caution">
    <text evidence="1">The sequence shown here is derived from an EMBL/GenBank/DDBJ whole genome shotgun (WGS) entry which is preliminary data.</text>
</comment>
<dbReference type="SUPFAM" id="SSF52047">
    <property type="entry name" value="RNI-like"/>
    <property type="match status" value="1"/>
</dbReference>
<protein>
    <recommendedName>
        <fullName evidence="3">F-box domain-containing protein</fullName>
    </recommendedName>
</protein>
<dbReference type="Proteomes" id="UP000615446">
    <property type="component" value="Unassembled WGS sequence"/>
</dbReference>
<organism evidence="1 2">
    <name type="scientific">Rhizophagus clarus</name>
    <dbReference type="NCBI Taxonomy" id="94130"/>
    <lineage>
        <taxon>Eukaryota</taxon>
        <taxon>Fungi</taxon>
        <taxon>Fungi incertae sedis</taxon>
        <taxon>Mucoromycota</taxon>
        <taxon>Glomeromycotina</taxon>
        <taxon>Glomeromycetes</taxon>
        <taxon>Glomerales</taxon>
        <taxon>Glomeraceae</taxon>
        <taxon>Rhizophagus</taxon>
    </lineage>
</organism>
<accession>A0A8H3L8S9</accession>
<reference evidence="1" key="1">
    <citation type="submission" date="2019-10" db="EMBL/GenBank/DDBJ databases">
        <title>Conservation and host-specific expression of non-tandemly repeated heterogenous ribosome RNA gene in arbuscular mycorrhizal fungi.</title>
        <authorList>
            <person name="Maeda T."/>
            <person name="Kobayashi Y."/>
            <person name="Nakagawa T."/>
            <person name="Ezawa T."/>
            <person name="Yamaguchi K."/>
            <person name="Bino T."/>
            <person name="Nishimoto Y."/>
            <person name="Shigenobu S."/>
            <person name="Kawaguchi M."/>
        </authorList>
    </citation>
    <scope>NUCLEOTIDE SEQUENCE</scope>
    <source>
        <strain evidence="1">HR1</strain>
    </source>
</reference>
<sequence length="496" mass="59174">MSKLNKDILFLIFEELKDDSKSLFSLLMVNHVWCETVIPILWGNPWRYRINYSNKSYLFAIIAFYLSDDIKEFLMRQRIQLPSVSSKSLFFDYLSYCRSINVIIMNTIISIGSSLPYNQFLVQQEFYRLFMKQCPELKYLNMKSIEHQVFYFPEANIRLESLFELECDTSIDSSYFYGLARLCHYIQRIIITNVDPNPDHHGIVKLIEVQKNLRYFEWIDNFNDEKECFTDDFYKEIFLELEKKADTLIHFKLFYNDDEIYERKSLQEILPEFRKLKTLIINDLGLISEYLLKTLVYNDLEVLNINYITIYEASIMIENSGGRLKEVLSKPYYRLYNCDFDESSLTFIRKIHENCPSIERLSLAFSSSKEHFTEFEKLLNVCQNLKSLLLIIKNTDKNEIEEKNLENGDKLLKLLIKTAPTNLRELRFFNYFKFSLESLEEFLVKWKGCALSMLTSDTIYEGVNYKKLINKYKNNGVIKDFRCESFMNVEDMNFRI</sequence>
<evidence type="ECO:0000313" key="2">
    <source>
        <dbReference type="Proteomes" id="UP000615446"/>
    </source>
</evidence>